<feature type="binding site" evidence="20">
    <location>
        <position position="462"/>
    </location>
    <ligand>
        <name>ATP</name>
        <dbReference type="ChEBI" id="CHEBI:30616"/>
    </ligand>
</feature>
<dbReference type="Pfam" id="PF07714">
    <property type="entry name" value="PK_Tyr_Ser-Thr"/>
    <property type="match status" value="1"/>
</dbReference>
<dbReference type="PROSITE" id="PS51113">
    <property type="entry name" value="ZF_BTK"/>
    <property type="match status" value="1"/>
</dbReference>
<dbReference type="PROSITE" id="PS50001">
    <property type="entry name" value="SH2"/>
    <property type="match status" value="1"/>
</dbReference>
<dbReference type="RefSeq" id="XP_022418417.1">
    <property type="nucleotide sequence ID" value="XM_022562709.1"/>
</dbReference>
<evidence type="ECO:0000256" key="20">
    <source>
        <dbReference type="PROSITE-ProRule" id="PRU10141"/>
    </source>
</evidence>
<keyword evidence="3" id="KW-0963">Cytoplasm</keyword>
<keyword evidence="6" id="KW-0053">Apoptosis</keyword>
<accession>A0A2Y9MH72</accession>
<evidence type="ECO:0000256" key="10">
    <source>
        <dbReference type="ARBA" id="ARBA00022777"/>
    </source>
</evidence>
<dbReference type="PROSITE" id="PS50011">
    <property type="entry name" value="PROTEIN_KINASE_DOM"/>
    <property type="match status" value="1"/>
</dbReference>
<evidence type="ECO:0000256" key="6">
    <source>
        <dbReference type="ARBA" id="ARBA00022703"/>
    </source>
</evidence>
<keyword evidence="5 21" id="KW-0808">Transferase</keyword>
<dbReference type="SMART" id="SM00219">
    <property type="entry name" value="TyrKc"/>
    <property type="match status" value="1"/>
</dbReference>
<dbReference type="InterPro" id="IPR001562">
    <property type="entry name" value="Znf_Btk_motif"/>
</dbReference>
<dbReference type="AlphaFoldDB" id="A0A2Y9MH72"/>
<keyword evidence="8 20" id="KW-0547">Nucleotide-binding</keyword>
<sequence>MDDNMNTESILEELLLKRSQQKKKMSPNNYKERLFVLTKTNLSYYEYDKMKRGSRKGSIEIKKIRCVEKVNLEEQTPVERQYPFQIVYKDGLLYVYASNEESRSQWLKALQKEIRGNPHLLIKYHSGFFVCGKFLCCQQSCKAAPGCALWEACNVTPLLGWTPGGRCPLGKPGKCQNSSPVQENKMCQIDADLHIEPKEEKHRVPIFPDRVLKIPRAVPILKMDEPSSSTALAQYDSDSKKNCGSQSNVNMRFMPREDCPDWWQVRGLKSSEDMACSNQRERNVVDHSTLKISWGSPESSSSEEEENLDDYDWFAGNISRSQSEQLLRQKGKEGAFMVRNSSQAGMYTVSLFSKAMNDKKGTVKHYHVHTDAENKLYLAENYCFDSIPKLIHYHQHNSAGMITRLRHPVSTKANKVPISVSLGSGIWELKREEITLLEELGSGQFGVVHLGKWKGQYDVAVKMIKEGSMSEDEFFQEAQTMMKLNHPKLVKFYGVCSKRYPIYIVTEYITNGCLLSYLKSHGKRLEPSQLLEMCYDVCEGMAFLESHQFIHRDLAARNCLVDSDLSVKVSDFGMTRYVLDDQYVSSVGTKFPVKWSAPEVFHYFKYSSKSDVWAFGILMWEVFSLGKQPYDLYDNSQVVMKVSQGHRLYRPQLAWDTVYQVMHSCWHELPEKRPTFQQLLSSIEPLREKDKP</sequence>
<feature type="domain" description="PH" evidence="23">
    <location>
        <begin position="8"/>
        <end position="115"/>
    </location>
</feature>
<dbReference type="Proteomes" id="UP000248483">
    <property type="component" value="Unplaced"/>
</dbReference>
<keyword evidence="15 21" id="KW-0829">Tyrosine-protein kinase</keyword>
<dbReference type="GO" id="GO:0008270">
    <property type="term" value="F:zinc ion binding"/>
    <property type="evidence" value="ECO:0007669"/>
    <property type="project" value="UniProtKB-KW"/>
</dbReference>
<evidence type="ECO:0000256" key="18">
    <source>
        <dbReference type="PROSITE-ProRule" id="PRU00191"/>
    </source>
</evidence>
<dbReference type="InterPro" id="IPR017441">
    <property type="entry name" value="Protein_kinase_ATP_BS"/>
</dbReference>
<dbReference type="PANTHER" id="PTHR24418">
    <property type="entry name" value="TYROSINE-PROTEIN KINASE"/>
    <property type="match status" value="1"/>
</dbReference>
<dbReference type="CTD" id="660"/>
<keyword evidence="7" id="KW-0479">Metal-binding</keyword>
<comment type="subcellular location">
    <subcellularLocation>
        <location evidence="2">Cytoplasm</location>
    </subcellularLocation>
</comment>
<feature type="domain" description="SH2" evidence="22">
    <location>
        <begin position="313"/>
        <end position="409"/>
    </location>
</feature>
<dbReference type="Pfam" id="PF00779">
    <property type="entry name" value="BTK"/>
    <property type="match status" value="1"/>
</dbReference>
<protein>
    <recommendedName>
        <fullName evidence="21">Tyrosine-protein kinase</fullName>
        <ecNumber evidence="21">2.7.10.2</ecNumber>
    </recommendedName>
</protein>
<dbReference type="InterPro" id="IPR001849">
    <property type="entry name" value="PH_domain"/>
</dbReference>
<dbReference type="KEGG" id="dle:111168919"/>
<gene>
    <name evidence="26" type="primary">BMX</name>
</gene>
<dbReference type="PRINTS" id="PR00109">
    <property type="entry name" value="TYRKINASE"/>
</dbReference>
<evidence type="ECO:0000256" key="13">
    <source>
        <dbReference type="ARBA" id="ARBA00022889"/>
    </source>
</evidence>
<dbReference type="InterPro" id="IPR000980">
    <property type="entry name" value="SH2"/>
</dbReference>
<dbReference type="PROSITE" id="PS00107">
    <property type="entry name" value="PROTEIN_KINASE_ATP"/>
    <property type="match status" value="1"/>
</dbReference>
<dbReference type="SUPFAM" id="SSF55550">
    <property type="entry name" value="SH2 domain"/>
    <property type="match status" value="1"/>
</dbReference>
<evidence type="ECO:0000256" key="2">
    <source>
        <dbReference type="ARBA" id="ARBA00004496"/>
    </source>
</evidence>
<organism evidence="25 26">
    <name type="scientific">Delphinapterus leucas</name>
    <name type="common">Beluga whale</name>
    <dbReference type="NCBI Taxonomy" id="9749"/>
    <lineage>
        <taxon>Eukaryota</taxon>
        <taxon>Metazoa</taxon>
        <taxon>Chordata</taxon>
        <taxon>Craniata</taxon>
        <taxon>Vertebrata</taxon>
        <taxon>Euteleostomi</taxon>
        <taxon>Mammalia</taxon>
        <taxon>Eutheria</taxon>
        <taxon>Laurasiatheria</taxon>
        <taxon>Artiodactyla</taxon>
        <taxon>Whippomorpha</taxon>
        <taxon>Cetacea</taxon>
        <taxon>Odontoceti</taxon>
        <taxon>Monodontidae</taxon>
        <taxon>Delphinapterus</taxon>
    </lineage>
</organism>
<keyword evidence="14 18" id="KW-0727">SH2 domain</keyword>
<keyword evidence="4" id="KW-0597">Phosphoprotein</keyword>
<evidence type="ECO:0000256" key="3">
    <source>
        <dbReference type="ARBA" id="ARBA00022490"/>
    </source>
</evidence>
<dbReference type="GO" id="GO:0005524">
    <property type="term" value="F:ATP binding"/>
    <property type="evidence" value="ECO:0007669"/>
    <property type="project" value="UniProtKB-UniRule"/>
</dbReference>
<dbReference type="InParanoid" id="A0A2Y9MH72"/>
<evidence type="ECO:0000313" key="26">
    <source>
        <dbReference type="RefSeq" id="XP_022418417.1"/>
    </source>
</evidence>
<dbReference type="InterPro" id="IPR001245">
    <property type="entry name" value="Ser-Thr/Tyr_kinase_cat_dom"/>
</dbReference>
<evidence type="ECO:0000256" key="11">
    <source>
        <dbReference type="ARBA" id="ARBA00022833"/>
    </source>
</evidence>
<keyword evidence="13" id="KW-0130">Cell adhesion</keyword>
<evidence type="ECO:0000256" key="9">
    <source>
        <dbReference type="ARBA" id="ARBA00022771"/>
    </source>
</evidence>
<dbReference type="CDD" id="cd01238">
    <property type="entry name" value="PH_Btk"/>
    <property type="match status" value="1"/>
</dbReference>
<dbReference type="PRINTS" id="PR00401">
    <property type="entry name" value="SH2DOMAIN"/>
</dbReference>
<keyword evidence="9 19" id="KW-0863">Zinc-finger</keyword>
<evidence type="ECO:0000256" key="1">
    <source>
        <dbReference type="ARBA" id="ARBA00001947"/>
    </source>
</evidence>
<evidence type="ECO:0000256" key="5">
    <source>
        <dbReference type="ARBA" id="ARBA00022679"/>
    </source>
</evidence>
<evidence type="ECO:0000313" key="25">
    <source>
        <dbReference type="Proteomes" id="UP000248483"/>
    </source>
</evidence>
<comment type="cofactor">
    <cofactor evidence="1">
        <name>Zn(2+)</name>
        <dbReference type="ChEBI" id="CHEBI:29105"/>
    </cofactor>
</comment>
<evidence type="ECO:0000256" key="12">
    <source>
        <dbReference type="ARBA" id="ARBA00022840"/>
    </source>
</evidence>
<evidence type="ECO:0000256" key="19">
    <source>
        <dbReference type="PROSITE-ProRule" id="PRU00432"/>
    </source>
</evidence>
<comment type="subunit">
    <text evidence="17">Interacts with BCAR1, CAV1, MYD88, PTK2/FAK1, RUFY1, RUFY2, STAT3, TIRAP and TNFRSF1B.</text>
</comment>
<dbReference type="GO" id="GO:0005829">
    <property type="term" value="C:cytosol"/>
    <property type="evidence" value="ECO:0007669"/>
    <property type="project" value="UniProtKB-ARBA"/>
</dbReference>
<evidence type="ECO:0000256" key="17">
    <source>
        <dbReference type="ARBA" id="ARBA00064022"/>
    </source>
</evidence>
<dbReference type="InterPro" id="IPR020635">
    <property type="entry name" value="Tyr_kinase_cat_dom"/>
</dbReference>
<dbReference type="InterPro" id="IPR035875">
    <property type="entry name" value="BMX_SH2"/>
</dbReference>
<dbReference type="STRING" id="9749.A0A2Y9MH72"/>
<dbReference type="FunFam" id="3.30.505.10:FF:000060">
    <property type="entry name" value="Tyrosine-protein kinase"/>
    <property type="match status" value="1"/>
</dbReference>
<keyword evidence="10 21" id="KW-0418">Kinase</keyword>
<dbReference type="Gene3D" id="3.30.505.10">
    <property type="entry name" value="SH2 domain"/>
    <property type="match status" value="1"/>
</dbReference>
<dbReference type="Pfam" id="PF00169">
    <property type="entry name" value="PH"/>
    <property type="match status" value="1"/>
</dbReference>
<dbReference type="SMART" id="SM00233">
    <property type="entry name" value="PH"/>
    <property type="match status" value="1"/>
</dbReference>
<dbReference type="GO" id="GO:0006915">
    <property type="term" value="P:apoptotic process"/>
    <property type="evidence" value="ECO:0007669"/>
    <property type="project" value="UniProtKB-KW"/>
</dbReference>
<evidence type="ECO:0000256" key="21">
    <source>
        <dbReference type="RuleBase" id="RU362096"/>
    </source>
</evidence>
<reference evidence="26" key="1">
    <citation type="submission" date="2025-08" db="UniProtKB">
        <authorList>
            <consortium name="RefSeq"/>
        </authorList>
    </citation>
    <scope>IDENTIFICATION</scope>
    <source>
        <tissue evidence="26">Blood</tissue>
    </source>
</reference>
<dbReference type="FunFam" id="1.10.510.10:FF:000052">
    <property type="entry name" value="Tyrosine-protein kinase"/>
    <property type="match status" value="1"/>
</dbReference>
<evidence type="ECO:0000256" key="15">
    <source>
        <dbReference type="ARBA" id="ARBA00023137"/>
    </source>
</evidence>
<evidence type="ECO:0000256" key="7">
    <source>
        <dbReference type="ARBA" id="ARBA00022723"/>
    </source>
</evidence>
<dbReference type="PROSITE" id="PS50003">
    <property type="entry name" value="PH_DOMAIN"/>
    <property type="match status" value="1"/>
</dbReference>
<dbReference type="SMART" id="SM00252">
    <property type="entry name" value="SH2"/>
    <property type="match status" value="1"/>
</dbReference>
<evidence type="ECO:0000259" key="24">
    <source>
        <dbReference type="PROSITE" id="PS50011"/>
    </source>
</evidence>
<dbReference type="PRINTS" id="PR00402">
    <property type="entry name" value="TECBTKDOMAIN"/>
</dbReference>
<dbReference type="InterPro" id="IPR008266">
    <property type="entry name" value="Tyr_kinase_AS"/>
</dbReference>
<dbReference type="InterPro" id="IPR000719">
    <property type="entry name" value="Prot_kinase_dom"/>
</dbReference>
<evidence type="ECO:0000256" key="8">
    <source>
        <dbReference type="ARBA" id="ARBA00022741"/>
    </source>
</evidence>
<dbReference type="InterPro" id="IPR050198">
    <property type="entry name" value="Non-receptor_tyrosine_kinases"/>
</dbReference>
<dbReference type="FunFam" id="2.30.29.30:FF:000238">
    <property type="entry name" value="Tyrosine-protein kinase"/>
    <property type="match status" value="1"/>
</dbReference>
<keyword evidence="25" id="KW-1185">Reference proteome</keyword>
<dbReference type="SMART" id="SM00107">
    <property type="entry name" value="BTK"/>
    <property type="match status" value="1"/>
</dbReference>
<dbReference type="FunCoup" id="A0A2Y9MH72">
    <property type="interactions" value="134"/>
</dbReference>
<evidence type="ECO:0000256" key="14">
    <source>
        <dbReference type="ARBA" id="ARBA00022999"/>
    </source>
</evidence>
<dbReference type="CDD" id="cd10399">
    <property type="entry name" value="SH2_Tec_Bmx"/>
    <property type="match status" value="1"/>
</dbReference>
<dbReference type="GeneID" id="111168919"/>
<dbReference type="GO" id="GO:0035556">
    <property type="term" value="P:intracellular signal transduction"/>
    <property type="evidence" value="ECO:0007669"/>
    <property type="project" value="InterPro"/>
</dbReference>
<dbReference type="SUPFAM" id="SSF50729">
    <property type="entry name" value="PH domain-like"/>
    <property type="match status" value="1"/>
</dbReference>
<keyword evidence="11" id="KW-0862">Zinc</keyword>
<evidence type="ECO:0000259" key="22">
    <source>
        <dbReference type="PROSITE" id="PS50001"/>
    </source>
</evidence>
<dbReference type="FunFam" id="3.30.200.20:FF:000053">
    <property type="entry name" value="Tyrosine-protein kinase"/>
    <property type="match status" value="1"/>
</dbReference>
<name>A0A2Y9MH72_DELLE</name>
<dbReference type="InterPro" id="IPR036860">
    <property type="entry name" value="SH2_dom_sf"/>
</dbReference>
<dbReference type="Gene3D" id="1.10.510.10">
    <property type="entry name" value="Transferase(Phosphotransferase) domain 1"/>
    <property type="match status" value="1"/>
</dbReference>
<evidence type="ECO:0000259" key="23">
    <source>
        <dbReference type="PROSITE" id="PS50003"/>
    </source>
</evidence>
<proteinExistence type="inferred from homology"/>
<evidence type="ECO:0000256" key="4">
    <source>
        <dbReference type="ARBA" id="ARBA00022553"/>
    </source>
</evidence>
<dbReference type="GO" id="GO:0004715">
    <property type="term" value="F:non-membrane spanning protein tyrosine kinase activity"/>
    <property type="evidence" value="ECO:0007669"/>
    <property type="project" value="UniProtKB-EC"/>
</dbReference>
<dbReference type="InterPro" id="IPR011009">
    <property type="entry name" value="Kinase-like_dom_sf"/>
</dbReference>
<comment type="catalytic activity">
    <reaction evidence="16 21">
        <text>L-tyrosyl-[protein] + ATP = O-phospho-L-tyrosyl-[protein] + ADP + H(+)</text>
        <dbReference type="Rhea" id="RHEA:10596"/>
        <dbReference type="Rhea" id="RHEA-COMP:10136"/>
        <dbReference type="Rhea" id="RHEA-COMP:20101"/>
        <dbReference type="ChEBI" id="CHEBI:15378"/>
        <dbReference type="ChEBI" id="CHEBI:30616"/>
        <dbReference type="ChEBI" id="CHEBI:46858"/>
        <dbReference type="ChEBI" id="CHEBI:61978"/>
        <dbReference type="ChEBI" id="CHEBI:456216"/>
        <dbReference type="EC" id="2.7.10.2"/>
    </reaction>
</comment>
<dbReference type="SUPFAM" id="SSF56112">
    <property type="entry name" value="Protein kinase-like (PK-like)"/>
    <property type="match status" value="1"/>
</dbReference>
<feature type="domain" description="Protein kinase" evidence="24">
    <location>
        <begin position="434"/>
        <end position="687"/>
    </location>
</feature>
<keyword evidence="12 20" id="KW-0067">ATP-binding</keyword>
<dbReference type="GO" id="GO:0007155">
    <property type="term" value="P:cell adhesion"/>
    <property type="evidence" value="ECO:0007669"/>
    <property type="project" value="UniProtKB-KW"/>
</dbReference>
<dbReference type="Pfam" id="PF00017">
    <property type="entry name" value="SH2"/>
    <property type="match status" value="1"/>
</dbReference>
<dbReference type="Gene3D" id="2.30.29.30">
    <property type="entry name" value="Pleckstrin-homology domain (PH domain)/Phosphotyrosine-binding domain (PTB)"/>
    <property type="match status" value="1"/>
</dbReference>
<comment type="similarity">
    <text evidence="21">Belongs to the protein kinase superfamily. Tyr protein kinase family.</text>
</comment>
<dbReference type="InterPro" id="IPR011993">
    <property type="entry name" value="PH-like_dom_sf"/>
</dbReference>
<dbReference type="PROSITE" id="PS00109">
    <property type="entry name" value="PROTEIN_KINASE_TYR"/>
    <property type="match status" value="1"/>
</dbReference>
<evidence type="ECO:0000256" key="16">
    <source>
        <dbReference type="ARBA" id="ARBA00051245"/>
    </source>
</evidence>
<dbReference type="EC" id="2.7.10.2" evidence="21"/>